<dbReference type="Gene3D" id="3.60.40.10">
    <property type="entry name" value="PPM-type phosphatase domain"/>
    <property type="match status" value="1"/>
</dbReference>
<reference evidence="3" key="1">
    <citation type="submission" date="2016-11" db="UniProtKB">
        <authorList>
            <consortium name="WormBaseParasite"/>
        </authorList>
    </citation>
    <scope>IDENTIFICATION</scope>
</reference>
<name>A0A1I7U9W7_9PELO</name>
<dbReference type="InterPro" id="IPR036457">
    <property type="entry name" value="PPM-type-like_dom_sf"/>
</dbReference>
<dbReference type="eggNOG" id="ENOG502TJ5W">
    <property type="taxonomic scope" value="Eukaryota"/>
</dbReference>
<sequence>MTASATRGEKDYDKKGSTIDISDHQPFEIKNYDIMEIEQEPNESREIAELRTVAEKLAAEAVRRKCGDNVSVIIVKLDLVDT</sequence>
<dbReference type="Proteomes" id="UP000095282">
    <property type="component" value="Unplaced"/>
</dbReference>
<accession>A0A1I7U9W7</accession>
<dbReference type="SUPFAM" id="SSF81606">
    <property type="entry name" value="PP2C-like"/>
    <property type="match status" value="1"/>
</dbReference>
<dbReference type="STRING" id="1561998.A0A1I7U9W7"/>
<proteinExistence type="predicted"/>
<organism evidence="2 3">
    <name type="scientific">Caenorhabditis tropicalis</name>
    <dbReference type="NCBI Taxonomy" id="1561998"/>
    <lineage>
        <taxon>Eukaryota</taxon>
        <taxon>Metazoa</taxon>
        <taxon>Ecdysozoa</taxon>
        <taxon>Nematoda</taxon>
        <taxon>Chromadorea</taxon>
        <taxon>Rhabditida</taxon>
        <taxon>Rhabditina</taxon>
        <taxon>Rhabditomorpha</taxon>
        <taxon>Rhabditoidea</taxon>
        <taxon>Rhabditidae</taxon>
        <taxon>Peloderinae</taxon>
        <taxon>Caenorhabditis</taxon>
    </lineage>
</organism>
<keyword evidence="2" id="KW-1185">Reference proteome</keyword>
<evidence type="ECO:0000313" key="2">
    <source>
        <dbReference type="Proteomes" id="UP000095282"/>
    </source>
</evidence>
<feature type="region of interest" description="Disordered" evidence="1">
    <location>
        <begin position="1"/>
        <end position="20"/>
    </location>
</feature>
<dbReference type="AlphaFoldDB" id="A0A1I7U9W7"/>
<evidence type="ECO:0000256" key="1">
    <source>
        <dbReference type="SAM" id="MobiDB-lite"/>
    </source>
</evidence>
<protein>
    <submittedName>
        <fullName evidence="3">Protein-serine/threonine phosphatase</fullName>
    </submittedName>
</protein>
<evidence type="ECO:0000313" key="3">
    <source>
        <dbReference type="WBParaSite" id="Csp11.Scaffold629.g16343.t1"/>
    </source>
</evidence>
<feature type="compositionally biased region" description="Basic and acidic residues" evidence="1">
    <location>
        <begin position="7"/>
        <end position="20"/>
    </location>
</feature>
<dbReference type="WBParaSite" id="Csp11.Scaffold629.g16343.t1">
    <property type="protein sequence ID" value="Csp11.Scaffold629.g16343.t1"/>
    <property type="gene ID" value="Csp11.Scaffold629.g16343"/>
</dbReference>